<comment type="similarity">
    <text evidence="7 8">Belongs to the peptidase S8 family.</text>
</comment>
<dbReference type="PANTHER" id="PTHR47197">
    <property type="entry name" value="PROTEIN NIRF"/>
    <property type="match status" value="1"/>
</dbReference>
<dbReference type="Pfam" id="PF13205">
    <property type="entry name" value="Big_5"/>
    <property type="match status" value="1"/>
</dbReference>
<evidence type="ECO:0000256" key="2">
    <source>
        <dbReference type="ARBA" id="ARBA00022729"/>
    </source>
</evidence>
<sequence>MTRPIQIRSRSSIRSSSRRHHRAVAGRPLRLEALERRCLLAAQLSVDTPSDRDGDSPGAVWTAFDDNDAPQRDAPQSDVGEILWDGNVAKVVQGQWIVHLDRPAAPPDSDGQSTDPSADSRSHNPFDLYDTRGASDLARRLLARRNPIRRIAQTDNTDQWVYAFEDVIMTRAMLDAFSQIPEVRSVEPDYAVELDLTPNDPSFHSLWGLNNGSDVDIDAPEAWELTTGSGSLVVGVIDTGVDYTHPDLRNNMWVNPIECPAGNGTCVEDGIDNDNNGYIDDIYGWDFYNDDNDPFDDHSHGTHVAGTIAAVGNNAEGVVGVNWNAKIMALKFIGRGGTGRTSGAVEAIQYANMMKRDYGVDIQLTNNSWGGGSYSQSLDDAIEANRSQGMLFVAAAGNDSEDNDTTPHYPSSYDHDNIVAVASITSSGSLSSFSNTGPTTVDVGAPGSNIYSTVPGGQYGRKSGTSMASPHVAGVAALAWSTDKNASYTKVRDAVLGGSVALPSLAGQTVTGGLVNALAAVERMGFFATAAFPTESQLLDVAPTQFTIDFSDAVNLASVNASDLRVNSIPADSFSFVDNDTVEFHFSSTPVTTEGAQTLSITAGTVAQASSGAGVAGLDNTFYFDPTPLRVASTTPDAGGLLSVSAPALTIDFTEPFSPGSLTHQDIVLSDGRVDGYTILDNDTVRFTFAELHNESNLSVSIAPGAITDSDGFPIEGFSRTYVLDLSSIDLADRFKTVGAPGVGIQAATVPGLFHDAGDSDEYSFEMEAGQIAGIRVTPRAGTPPNASHANLRVIDPSGSQVVLASAAPGEPTLLSSFRAANAGTYRLSVENAASTAGQYELEVRVGSAIETGDSAASGAGGNDSLANAESIESAWVAGPSHDQVTVSGSLDGGLTSDWYRLSPPGGSQVSFLLQLPEESEASLSLHRSDGSTVATGVRDGDALQIDAEQYTVGQDWFVQINGVGPADYVLSAIVDASFEQDQSGADRNGSVVNAQAFGSTDRIIGHVGGTGSSGPGIGIQSQAIDSSPVTELISLDSAPEGDQIRDVIYTPDGLHYLIAHPYSHNVLVYESSTGNVVADIATGRAVDVEVTPDGAYALTANTDSGTVSVINLANFTKVADIPLSASWPYRVHVTSDSGQAIVASGDDKFAVISLATMQETRAFSVPGHGQISWQTGFESERLLRRYSDFVISGDDLKIAIPVLIDGDGSVDIYQLSTGNRLASIAVPNGRPTLAINSDRSKVFATSRNGVTDSTITDIDLSTNVKLRDIAGPDLWDDDTLLTPDDQYLVAGGFNALVFIDLADGSVSSSIDQGSTKAFALTHDGQFILSRQVIDVATQTKVGNLPTFLWHELVATSPTELKGIQASTFADEDYTVIDLSGSTPSVLADRTAGAADEGDTVMGMQLSADQTIAVTANLDSNNLSVIDLVTNTVTRYIDLGFEPNSLAITPDATYAVAASSYESNNPVAFVNLVTGAVEATLPVSTRPRDVAISSDGAKAYAVSTGSNDSDAIHFFDVNGAATQATSVLPVGNTANGTTSSFTRLTLSPDGSILAVPVSRDGELVLVDTAGETEIARVRAGSFPTEALFSPDGKVVYVQSENGGSVTSVLIDGANTSIRGTANGLERNVAMTLDSSGDYLYVAGRDTSAMAVLYVVDASSMDLVKTIDLGVQGSPSRLVRVDDSIQVVISPWGSTDVPNGLPQDVLVRVFADGPNSSLIDQTTLGGQSRLIRHSDSLRKTVVALHDVDALQLVDYSGVDYGDEDYFRFLPQVGDEVTIHLQVPWTEPGLIDNPLDLGFEVLGPGGSSLGTILLDANVEDQFRFTATSDASHTVRVFARNFTSGEYLIDLSGVTEADTGMDFGDAPAPYRVLDSQGGAKHVATGPRLGARRDGEADGVPSAQADADDLAGEDDEDGVTFENLQAGSNTASIVVDAQNISGQAFIDAWIDFDHDGVWAGAFERIADSVPVTQGIHTIEFMVPPSAAGSDTYARVRISSTGQLAPGGEASDGEVEDYRVAILPPAASSTDFTREIIFEDANVRGSRLAAVDLDGDGDTDVVFPDGPFSNLVWLENDGTGQFTSRQISSGLSATRVAVGDIDGDGHVDIVAASPFSNKEVAWFRNDGAQNFQEMTIASGITQVEQLVLADSDQDGDLDVYLMTYRSDATVLHFENQGGVFVAQTLLTNVSAANMEVIDVDRDGDLDIVAGDDGLSWFENTATGFNQVVLDAGFYSQVHAVDLDGDHDIDIVASEGSVLRLFLNDDNQAFSQVVIGNVFAPRAIRSGDLDGDGDTDLAFASQGGSPTAPHTHLWLENQGNQQFVRHLLAEKPLGGSDLILVDFDGDADLDIASDRYPNGMHWFENINGIAPQLLAQTPAAGTAMVDPSANLALTFDGDVSKGAGDIRIVLASDDSVLATIDVSSPSVTINGNVVTIDPPQDLPINAAVYALVEPRVFRDGDGDAFQGITDERWTFETADTGVDFGDAPDTASGVGPGDYQSVAADGGPSNILTPGLYLGYFADGDDGTNQNAVATADDRDAARDDEDGVMSPWDLILTTGVAPTISVVATNLTAQSAELVGWIDYNQNGQFEPSESAQAVVGIGTLRTPITLTFPAVPSSLQSSTVLRLRYGHDVSSVGPVGTGTAGETEDHLVSVLQPGLGSGANTVEIADLVGGGPDLSPNDAFGSSVAAIGDVDGDGIHDIAVGAMQDDGFQSDAGAVYVLLLNADGSVKTLQKILPDGAGTAFYRNNRFGIGVAPAGDIDHDGVPDLAVLSLSHGGSGTSSLSIVLLNADGSVKDHDDPRLYLNFESISVEKLAAIGDLNGDGLPDFAVSDGDLSVTGSRIGGVHIVWGTVNGSGLRSQLITNTIGNGPAYTPADRFGSSVTAIGDIDGDGIIDLAVGAEGDSTSHASGGAVYVLRMNMDGTVKTHHKISELDLQSPVLKDSSNFGSSIAAIGDRDGDGVNDLLVGAARHSFSGAANVGAAFVVFLNSDGTVKGYTAIGDEAGHPEFATLESLAAIGDINGDGQMDLAFGNRRAGADNEGSVSLMFLDAIAAPTDILLSVDSVVESVDTSPMDVLLGTLQTLDLSPNDTHVYELVPGEGDRHNAMFRVVGAELYLRQHALIDYTLDDVLSLRIRVTDSTDQSLEKSFDIQVLNVPEVINVDVNEGQMSRSHLTSLRVTFDGILAEPNLASAFQIHNRDPLKADPQTSFSVDHSSGRTIVTFGFLSQLVDNGNYQMAINGSQVRSDVGIVMDDDFAFGESATDRFFRLYGDSDGDRDVDGQDYGRFGRSFLRGLGDPDYNPQFDSDLDGDVDGQDYGRFGLNFLKRLPF</sequence>
<dbReference type="Pfam" id="PF20009">
    <property type="entry name" value="GEVED"/>
    <property type="match status" value="2"/>
</dbReference>
<dbReference type="PROSITE" id="PS51470">
    <property type="entry name" value="FG_GAP"/>
    <property type="match status" value="3"/>
</dbReference>
<dbReference type="SMART" id="SM00191">
    <property type="entry name" value="Int_alpha"/>
    <property type="match status" value="6"/>
</dbReference>
<feature type="region of interest" description="Disordered" evidence="9">
    <location>
        <begin position="47"/>
        <end position="77"/>
    </location>
</feature>
<dbReference type="Pfam" id="PF01839">
    <property type="entry name" value="FG-GAP"/>
    <property type="match status" value="2"/>
</dbReference>
<feature type="domain" description="GEVED" evidence="12">
    <location>
        <begin position="2573"/>
        <end position="2648"/>
    </location>
</feature>
<dbReference type="PROSITE" id="PS00136">
    <property type="entry name" value="SUBTILASE_ASP"/>
    <property type="match status" value="1"/>
</dbReference>
<evidence type="ECO:0000256" key="9">
    <source>
        <dbReference type="SAM" id="MobiDB-lite"/>
    </source>
</evidence>
<evidence type="ECO:0000256" key="5">
    <source>
        <dbReference type="ARBA" id="ARBA00022825"/>
    </source>
</evidence>
<dbReference type="InterPro" id="IPR000209">
    <property type="entry name" value="Peptidase_S8/S53_dom"/>
</dbReference>
<organism evidence="13 14">
    <name type="scientific">Stieleria magnilauensis</name>
    <dbReference type="NCBI Taxonomy" id="2527963"/>
    <lineage>
        <taxon>Bacteria</taxon>
        <taxon>Pseudomonadati</taxon>
        <taxon>Planctomycetota</taxon>
        <taxon>Planctomycetia</taxon>
        <taxon>Pirellulales</taxon>
        <taxon>Pirellulaceae</taxon>
        <taxon>Stieleria</taxon>
    </lineage>
</organism>
<feature type="active site" description="Charge relay system" evidence="7">
    <location>
        <position position="300"/>
    </location>
</feature>
<dbReference type="Pfam" id="PF13517">
    <property type="entry name" value="FG-GAP_3"/>
    <property type="match status" value="3"/>
</dbReference>
<dbReference type="InterPro" id="IPR028994">
    <property type="entry name" value="Integrin_alpha_N"/>
</dbReference>
<dbReference type="Pfam" id="PF00082">
    <property type="entry name" value="Peptidase_S8"/>
    <property type="match status" value="1"/>
</dbReference>
<feature type="compositionally biased region" description="Acidic residues" evidence="9">
    <location>
        <begin position="1902"/>
        <end position="1911"/>
    </location>
</feature>
<dbReference type="EC" id="3.4.21.-" evidence="13"/>
<feature type="domain" description="SbsA Ig-like" evidence="11">
    <location>
        <begin position="2363"/>
        <end position="2471"/>
    </location>
</feature>
<feature type="region of interest" description="Disordered" evidence="9">
    <location>
        <begin position="1"/>
        <end position="25"/>
    </location>
</feature>
<name>A0ABX5XSA1_9BACT</name>
<dbReference type="InterPro" id="IPR015943">
    <property type="entry name" value="WD40/YVTN_repeat-like_dom_sf"/>
</dbReference>
<dbReference type="SUPFAM" id="SSF51004">
    <property type="entry name" value="C-terminal (heme d1) domain of cytochrome cd1-nitrite reductase"/>
    <property type="match status" value="1"/>
</dbReference>
<feature type="active site" description="Charge relay system" evidence="7">
    <location>
        <position position="238"/>
    </location>
</feature>
<dbReference type="InterPro" id="IPR013517">
    <property type="entry name" value="FG-GAP"/>
</dbReference>
<feature type="active site" description="Charge relay system" evidence="7">
    <location>
        <position position="466"/>
    </location>
</feature>
<dbReference type="PROSITE" id="PS00138">
    <property type="entry name" value="SUBTILASE_SER"/>
    <property type="match status" value="1"/>
</dbReference>
<keyword evidence="2" id="KW-0732">Signal</keyword>
<dbReference type="PROSITE" id="PS00137">
    <property type="entry name" value="SUBTILASE_HIS"/>
    <property type="match status" value="1"/>
</dbReference>
<dbReference type="PROSITE" id="PS51892">
    <property type="entry name" value="SUBTILASE"/>
    <property type="match status" value="1"/>
</dbReference>
<evidence type="ECO:0000259" key="12">
    <source>
        <dbReference type="Pfam" id="PF20009"/>
    </source>
</evidence>
<dbReference type="SUPFAM" id="SSF52743">
    <property type="entry name" value="Subtilisin-like"/>
    <property type="match status" value="1"/>
</dbReference>
<dbReference type="InterPro" id="IPR015500">
    <property type="entry name" value="Peptidase_S8_subtilisin-rel"/>
</dbReference>
<dbReference type="EMBL" id="CP036432">
    <property type="protein sequence ID" value="QDV84799.1"/>
    <property type="molecule type" value="Genomic_DNA"/>
</dbReference>
<dbReference type="Gene3D" id="2.60.120.380">
    <property type="match status" value="2"/>
</dbReference>
<evidence type="ECO:0000259" key="11">
    <source>
        <dbReference type="Pfam" id="PF13205"/>
    </source>
</evidence>
<gene>
    <name evidence="13" type="ORF">TBK1r_37510</name>
</gene>
<dbReference type="InterPro" id="IPR032812">
    <property type="entry name" value="SbsA_Ig"/>
</dbReference>
<dbReference type="InterPro" id="IPR045474">
    <property type="entry name" value="GEVED"/>
</dbReference>
<keyword evidence="5 7" id="KW-0720">Serine protease</keyword>
<dbReference type="InterPro" id="IPR013519">
    <property type="entry name" value="Int_alpha_beta-p"/>
</dbReference>
<dbReference type="Gene3D" id="2.130.10.10">
    <property type="entry name" value="YVTN repeat-like/Quinoprotein amine dehydrogenase"/>
    <property type="match status" value="4"/>
</dbReference>
<dbReference type="InterPro" id="IPR011048">
    <property type="entry name" value="Haem_d1_sf"/>
</dbReference>
<keyword evidence="4 7" id="KW-0378">Hydrolase</keyword>
<dbReference type="InterPro" id="IPR023828">
    <property type="entry name" value="Peptidase_S8_Ser-AS"/>
</dbReference>
<dbReference type="RefSeq" id="WP_419581487.1">
    <property type="nucleotide sequence ID" value="NZ_CP036432.1"/>
</dbReference>
<feature type="region of interest" description="Disordered" evidence="9">
    <location>
        <begin position="1879"/>
        <end position="1911"/>
    </location>
</feature>
<dbReference type="InterPro" id="IPR034204">
    <property type="entry name" value="PfSUB1-like_cat_dom"/>
</dbReference>
<dbReference type="Gene3D" id="3.40.50.200">
    <property type="entry name" value="Peptidase S8/S53 domain"/>
    <property type="match status" value="1"/>
</dbReference>
<keyword evidence="6" id="KW-0325">Glycoprotein</keyword>
<dbReference type="Proteomes" id="UP000318081">
    <property type="component" value="Chromosome"/>
</dbReference>
<dbReference type="SUPFAM" id="SSF69318">
    <property type="entry name" value="Integrin alpha N-terminal domain"/>
    <property type="match status" value="3"/>
</dbReference>
<dbReference type="SUPFAM" id="SSF50969">
    <property type="entry name" value="YVTN repeat-like/Quinoprotein amine dehydrogenase"/>
    <property type="match status" value="2"/>
</dbReference>
<dbReference type="Gene3D" id="2.130.10.130">
    <property type="entry name" value="Integrin alpha, N-terminal"/>
    <property type="match status" value="4"/>
</dbReference>
<evidence type="ECO:0000256" key="4">
    <source>
        <dbReference type="ARBA" id="ARBA00022801"/>
    </source>
</evidence>
<keyword evidence="1 7" id="KW-0645">Protease</keyword>
<evidence type="ECO:0000313" key="14">
    <source>
        <dbReference type="Proteomes" id="UP000318081"/>
    </source>
</evidence>
<dbReference type="InterPro" id="IPR022398">
    <property type="entry name" value="Peptidase_S8_His-AS"/>
</dbReference>
<dbReference type="InterPro" id="IPR036852">
    <property type="entry name" value="Peptidase_S8/S53_dom_sf"/>
</dbReference>
<evidence type="ECO:0000256" key="3">
    <source>
        <dbReference type="ARBA" id="ARBA00022737"/>
    </source>
</evidence>
<evidence type="ECO:0000256" key="7">
    <source>
        <dbReference type="PROSITE-ProRule" id="PRU01240"/>
    </source>
</evidence>
<keyword evidence="14" id="KW-1185">Reference proteome</keyword>
<dbReference type="InterPro" id="IPR036439">
    <property type="entry name" value="Dockerin_dom_sf"/>
</dbReference>
<dbReference type="PRINTS" id="PR00723">
    <property type="entry name" value="SUBTILISIN"/>
</dbReference>
<feature type="domain" description="Peptidase S8/S53" evidence="10">
    <location>
        <begin position="232"/>
        <end position="495"/>
    </location>
</feature>
<accession>A0ABX5XSA1</accession>
<dbReference type="InterPro" id="IPR011044">
    <property type="entry name" value="Quino_amine_DH_bsu"/>
</dbReference>
<keyword evidence="3" id="KW-0677">Repeat</keyword>
<dbReference type="InterPro" id="IPR023827">
    <property type="entry name" value="Peptidase_S8_Asp-AS"/>
</dbReference>
<evidence type="ECO:0000256" key="1">
    <source>
        <dbReference type="ARBA" id="ARBA00022670"/>
    </source>
</evidence>
<reference evidence="13 14" key="1">
    <citation type="submission" date="2019-02" db="EMBL/GenBank/DDBJ databases">
        <title>Deep-cultivation of Planctomycetes and their phenomic and genomic characterization uncovers novel biology.</title>
        <authorList>
            <person name="Wiegand S."/>
            <person name="Jogler M."/>
            <person name="Boedeker C."/>
            <person name="Pinto D."/>
            <person name="Vollmers J."/>
            <person name="Rivas-Marin E."/>
            <person name="Kohn T."/>
            <person name="Peeters S.H."/>
            <person name="Heuer A."/>
            <person name="Rast P."/>
            <person name="Oberbeckmann S."/>
            <person name="Bunk B."/>
            <person name="Jeske O."/>
            <person name="Meyerdierks A."/>
            <person name="Storesund J.E."/>
            <person name="Kallscheuer N."/>
            <person name="Luecker S."/>
            <person name="Lage O.M."/>
            <person name="Pohl T."/>
            <person name="Merkel B.J."/>
            <person name="Hornburger P."/>
            <person name="Mueller R.-W."/>
            <person name="Bruemmer F."/>
            <person name="Labrenz M."/>
            <person name="Spormann A.M."/>
            <person name="Op den Camp H."/>
            <person name="Overmann J."/>
            <person name="Amann R."/>
            <person name="Jetten M.S.M."/>
            <person name="Mascher T."/>
            <person name="Medema M.H."/>
            <person name="Devos D.P."/>
            <person name="Kaster A.-K."/>
            <person name="Ovreas L."/>
            <person name="Rohde M."/>
            <person name="Galperin M.Y."/>
            <person name="Jogler C."/>
        </authorList>
    </citation>
    <scope>NUCLEOTIDE SEQUENCE [LARGE SCALE GENOMIC DNA]</scope>
    <source>
        <strain evidence="13 14">TBK1r</strain>
    </source>
</reference>
<dbReference type="InterPro" id="IPR051200">
    <property type="entry name" value="Host-pathogen_enzymatic-act"/>
</dbReference>
<dbReference type="PANTHER" id="PTHR47197:SF3">
    <property type="entry name" value="DIHYDRO-HEME D1 DEHYDROGENASE"/>
    <property type="match status" value="1"/>
</dbReference>
<evidence type="ECO:0000256" key="6">
    <source>
        <dbReference type="ARBA" id="ARBA00023180"/>
    </source>
</evidence>
<proteinExistence type="inferred from homology"/>
<feature type="region of interest" description="Disordered" evidence="9">
    <location>
        <begin position="101"/>
        <end position="130"/>
    </location>
</feature>
<evidence type="ECO:0000313" key="13">
    <source>
        <dbReference type="EMBL" id="QDV84799.1"/>
    </source>
</evidence>
<dbReference type="GO" id="GO:0016787">
    <property type="term" value="F:hydrolase activity"/>
    <property type="evidence" value="ECO:0007669"/>
    <property type="project" value="UniProtKB-KW"/>
</dbReference>
<feature type="domain" description="GEVED" evidence="12">
    <location>
        <begin position="1942"/>
        <end position="2015"/>
    </location>
</feature>
<evidence type="ECO:0000259" key="10">
    <source>
        <dbReference type="Pfam" id="PF00082"/>
    </source>
</evidence>
<protein>
    <submittedName>
        <fullName evidence="13">Thermophilic serine proteinase</fullName>
        <ecNumber evidence="13">3.4.21.-</ecNumber>
    </submittedName>
</protein>
<dbReference type="Gene3D" id="1.10.1330.10">
    <property type="entry name" value="Dockerin domain"/>
    <property type="match status" value="1"/>
</dbReference>
<evidence type="ECO:0000256" key="8">
    <source>
        <dbReference type="RuleBase" id="RU003355"/>
    </source>
</evidence>
<dbReference type="CDD" id="cd07473">
    <property type="entry name" value="Peptidases_S8_Subtilisin_like"/>
    <property type="match status" value="1"/>
</dbReference>